<dbReference type="Proteomes" id="UP001552299">
    <property type="component" value="Unassembled WGS sequence"/>
</dbReference>
<sequence length="114" mass="12553">MEGSGQDHSVGDLSSETRKDRAADQHSSSSMVGGGYRLFDRQLSIHQVIGGGKVIFVSALLIVVRLEFNMMMTRFLLSVKRRVLFLVLYVDGLWATKGTCPDFCIPGSFFSGAF</sequence>
<evidence type="ECO:0000256" key="1">
    <source>
        <dbReference type="SAM" id="MobiDB-lite"/>
    </source>
</evidence>
<name>A0ABD0UD68_DENTH</name>
<feature type="transmembrane region" description="Helical" evidence="2">
    <location>
        <begin position="45"/>
        <end position="64"/>
    </location>
</feature>
<dbReference type="EMBL" id="JANQDX010000015">
    <property type="protein sequence ID" value="KAL0910710.1"/>
    <property type="molecule type" value="Genomic_DNA"/>
</dbReference>
<organism evidence="3 4">
    <name type="scientific">Dendrobium thyrsiflorum</name>
    <name type="common">Pinecone-like raceme dendrobium</name>
    <name type="synonym">Orchid</name>
    <dbReference type="NCBI Taxonomy" id="117978"/>
    <lineage>
        <taxon>Eukaryota</taxon>
        <taxon>Viridiplantae</taxon>
        <taxon>Streptophyta</taxon>
        <taxon>Embryophyta</taxon>
        <taxon>Tracheophyta</taxon>
        <taxon>Spermatophyta</taxon>
        <taxon>Magnoliopsida</taxon>
        <taxon>Liliopsida</taxon>
        <taxon>Asparagales</taxon>
        <taxon>Orchidaceae</taxon>
        <taxon>Epidendroideae</taxon>
        <taxon>Malaxideae</taxon>
        <taxon>Dendrobiinae</taxon>
        <taxon>Dendrobium</taxon>
    </lineage>
</organism>
<keyword evidence="2" id="KW-0812">Transmembrane</keyword>
<evidence type="ECO:0000313" key="4">
    <source>
        <dbReference type="Proteomes" id="UP001552299"/>
    </source>
</evidence>
<keyword evidence="2" id="KW-0472">Membrane</keyword>
<gene>
    <name evidence="3" type="ORF">M5K25_018791</name>
</gene>
<feature type="compositionally biased region" description="Basic and acidic residues" evidence="1">
    <location>
        <begin position="15"/>
        <end position="24"/>
    </location>
</feature>
<evidence type="ECO:0000313" key="3">
    <source>
        <dbReference type="EMBL" id="KAL0910710.1"/>
    </source>
</evidence>
<evidence type="ECO:0000256" key="2">
    <source>
        <dbReference type="SAM" id="Phobius"/>
    </source>
</evidence>
<keyword evidence="4" id="KW-1185">Reference proteome</keyword>
<protein>
    <submittedName>
        <fullName evidence="3">Uncharacterized protein</fullName>
    </submittedName>
</protein>
<comment type="caution">
    <text evidence="3">The sequence shown here is derived from an EMBL/GenBank/DDBJ whole genome shotgun (WGS) entry which is preliminary data.</text>
</comment>
<reference evidence="3 4" key="1">
    <citation type="journal article" date="2024" name="Plant Biotechnol. J.">
        <title>Dendrobium thyrsiflorum genome and its molecular insights into genes involved in important horticultural traits.</title>
        <authorList>
            <person name="Chen B."/>
            <person name="Wang J.Y."/>
            <person name="Zheng P.J."/>
            <person name="Li K.L."/>
            <person name="Liang Y.M."/>
            <person name="Chen X.F."/>
            <person name="Zhang C."/>
            <person name="Zhao X."/>
            <person name="He X."/>
            <person name="Zhang G.Q."/>
            <person name="Liu Z.J."/>
            <person name="Xu Q."/>
        </authorList>
    </citation>
    <scope>NUCLEOTIDE SEQUENCE [LARGE SCALE GENOMIC DNA]</scope>
    <source>
        <strain evidence="3">GZMU011</strain>
    </source>
</reference>
<feature type="region of interest" description="Disordered" evidence="1">
    <location>
        <begin position="1"/>
        <end position="34"/>
    </location>
</feature>
<dbReference type="AlphaFoldDB" id="A0ABD0UD68"/>
<accession>A0ABD0UD68</accession>
<proteinExistence type="predicted"/>
<keyword evidence="2" id="KW-1133">Transmembrane helix</keyword>